<evidence type="ECO:0000256" key="1">
    <source>
        <dbReference type="SAM" id="MobiDB-lite"/>
    </source>
</evidence>
<accession>A0A6M8B846</accession>
<organism evidence="4 5">
    <name type="scientific">Actinomyces marmotae</name>
    <dbReference type="NCBI Taxonomy" id="2737173"/>
    <lineage>
        <taxon>Bacteria</taxon>
        <taxon>Bacillati</taxon>
        <taxon>Actinomycetota</taxon>
        <taxon>Actinomycetes</taxon>
        <taxon>Actinomycetales</taxon>
        <taxon>Actinomycetaceae</taxon>
        <taxon>Actinomyces</taxon>
    </lineage>
</organism>
<evidence type="ECO:0000259" key="2">
    <source>
        <dbReference type="Pfam" id="PF01408"/>
    </source>
</evidence>
<gene>
    <name evidence="4" type="ORF">HPC72_03130</name>
</gene>
<dbReference type="EMBL" id="CP053642">
    <property type="protein sequence ID" value="QKD79383.1"/>
    <property type="molecule type" value="Genomic_DNA"/>
</dbReference>
<feature type="domain" description="GFO/IDH/MocA-like oxidoreductase" evidence="3">
    <location>
        <begin position="178"/>
        <end position="273"/>
    </location>
</feature>
<sequence>MSTASTGHPSPAAASGAPLPRTRSGPSASAGRRVRFGVVGAGFIATWFARAVAAEPAAEIVAVASARPERAAAFAAEHGVPHAHPTLEAMLAEHGPDRAAPIDVIYIGSPNSLHAAQAIAALEAGYGVLVEKPFALTPAQARAMAATAERTGGFLMEAWQTAFEPGAAAIRAALPRLGEPRRATFVREQFSSRMSAYRAGDLPPAFDPALGGGSLMDLGIYPVSLAIHLFGPPDRVTATAQLLDSGVDSHGTVTLSYDTGERVGLEVACLHSKTSANALGSQISGESRAILLDHCQWPEHISLITAPGSPEESREDLSVTRSGEVMGPLLAEVCRLVSAGARGSELHPVSASVAAIEVLSEARAQIGVHFPDDDADA</sequence>
<dbReference type="InterPro" id="IPR036291">
    <property type="entry name" value="NAD(P)-bd_dom_sf"/>
</dbReference>
<evidence type="ECO:0000313" key="4">
    <source>
        <dbReference type="EMBL" id="QKD79383.1"/>
    </source>
</evidence>
<dbReference type="Gene3D" id="3.40.50.720">
    <property type="entry name" value="NAD(P)-binding Rossmann-like Domain"/>
    <property type="match status" value="1"/>
</dbReference>
<dbReference type="RefSeq" id="WP_159524663.1">
    <property type="nucleotide sequence ID" value="NZ_CP053642.1"/>
</dbReference>
<reference evidence="4 5" key="1">
    <citation type="submission" date="2020-05" db="EMBL/GenBank/DDBJ databases">
        <title>Actinomyces sp. zg-325.</title>
        <authorList>
            <person name="Yang C."/>
        </authorList>
    </citation>
    <scope>NUCLEOTIDE SEQUENCE [LARGE SCALE GENOMIC DNA]</scope>
    <source>
        <strain evidence="5">zg-325</strain>
    </source>
</reference>
<dbReference type="SUPFAM" id="SSF55347">
    <property type="entry name" value="Glyceraldehyde-3-phosphate dehydrogenase-like, C-terminal domain"/>
    <property type="match status" value="1"/>
</dbReference>
<evidence type="ECO:0000313" key="5">
    <source>
        <dbReference type="Proteomes" id="UP000504752"/>
    </source>
</evidence>
<feature type="compositionally biased region" description="Low complexity" evidence="1">
    <location>
        <begin position="1"/>
        <end position="20"/>
    </location>
</feature>
<proteinExistence type="predicted"/>
<dbReference type="SUPFAM" id="SSF51735">
    <property type="entry name" value="NAD(P)-binding Rossmann-fold domains"/>
    <property type="match status" value="1"/>
</dbReference>
<dbReference type="InterPro" id="IPR055170">
    <property type="entry name" value="GFO_IDH_MocA-like_dom"/>
</dbReference>
<keyword evidence="5" id="KW-1185">Reference proteome</keyword>
<feature type="domain" description="Gfo/Idh/MocA-like oxidoreductase N-terminal" evidence="2">
    <location>
        <begin position="34"/>
        <end position="156"/>
    </location>
</feature>
<dbReference type="PANTHER" id="PTHR43054">
    <property type="match status" value="1"/>
</dbReference>
<name>A0A6M8B846_9ACTO</name>
<evidence type="ECO:0000259" key="3">
    <source>
        <dbReference type="Pfam" id="PF22725"/>
    </source>
</evidence>
<dbReference type="AlphaFoldDB" id="A0A6M8B846"/>
<feature type="region of interest" description="Disordered" evidence="1">
    <location>
        <begin position="1"/>
        <end position="30"/>
    </location>
</feature>
<dbReference type="InterPro" id="IPR000683">
    <property type="entry name" value="Gfo/Idh/MocA-like_OxRdtase_N"/>
</dbReference>
<dbReference type="Gene3D" id="3.30.360.10">
    <property type="entry name" value="Dihydrodipicolinate Reductase, domain 2"/>
    <property type="match status" value="1"/>
</dbReference>
<dbReference type="PANTHER" id="PTHR43054:SF1">
    <property type="entry name" value="SCYLLO-INOSITOL 2-DEHYDROGENASE (NADP(+)) IOLU"/>
    <property type="match status" value="1"/>
</dbReference>
<dbReference type="KEGG" id="amam:HPC72_03130"/>
<protein>
    <submittedName>
        <fullName evidence="4">Gfo/Idh/MocA family oxidoreductase</fullName>
    </submittedName>
</protein>
<dbReference type="Pfam" id="PF01408">
    <property type="entry name" value="GFO_IDH_MocA"/>
    <property type="match status" value="1"/>
</dbReference>
<dbReference type="Pfam" id="PF22725">
    <property type="entry name" value="GFO_IDH_MocA_C3"/>
    <property type="match status" value="1"/>
</dbReference>
<dbReference type="Proteomes" id="UP000504752">
    <property type="component" value="Chromosome"/>
</dbReference>
<dbReference type="GO" id="GO:0000166">
    <property type="term" value="F:nucleotide binding"/>
    <property type="evidence" value="ECO:0007669"/>
    <property type="project" value="InterPro"/>
</dbReference>